<proteinExistence type="inferred from homology"/>
<reference evidence="11 12" key="1">
    <citation type="submission" date="2022-05" db="EMBL/GenBank/DDBJ databases">
        <authorList>
            <consortium name="Genoscope - CEA"/>
            <person name="William W."/>
        </authorList>
    </citation>
    <scope>NUCLEOTIDE SEQUENCE [LARGE SCALE GENOMIC DNA]</scope>
</reference>
<comment type="catalytic activity">
    <reaction evidence="9">
        <text>isopentenyl phosphate + ATP = isopentenyl diphosphate + ADP</text>
        <dbReference type="Rhea" id="RHEA:33963"/>
        <dbReference type="ChEBI" id="CHEBI:30616"/>
        <dbReference type="ChEBI" id="CHEBI:65078"/>
        <dbReference type="ChEBI" id="CHEBI:128769"/>
        <dbReference type="ChEBI" id="CHEBI:456216"/>
        <dbReference type="EC" id="2.7.4.26"/>
    </reaction>
</comment>
<evidence type="ECO:0000256" key="4">
    <source>
        <dbReference type="ARBA" id="ARBA00022679"/>
    </source>
</evidence>
<dbReference type="EMBL" id="CALNXI010000020">
    <property type="protein sequence ID" value="CAH3015194.1"/>
    <property type="molecule type" value="Genomic_DNA"/>
</dbReference>
<dbReference type="SUPFAM" id="SSF53633">
    <property type="entry name" value="Carbamate kinase-like"/>
    <property type="match status" value="1"/>
</dbReference>
<evidence type="ECO:0000256" key="1">
    <source>
        <dbReference type="ARBA" id="ARBA00010540"/>
    </source>
</evidence>
<organism evidence="11 12">
    <name type="scientific">Porites evermanni</name>
    <dbReference type="NCBI Taxonomy" id="104178"/>
    <lineage>
        <taxon>Eukaryota</taxon>
        <taxon>Metazoa</taxon>
        <taxon>Cnidaria</taxon>
        <taxon>Anthozoa</taxon>
        <taxon>Hexacorallia</taxon>
        <taxon>Scleractinia</taxon>
        <taxon>Fungiina</taxon>
        <taxon>Poritidae</taxon>
        <taxon>Porites</taxon>
    </lineage>
</organism>
<evidence type="ECO:0000256" key="7">
    <source>
        <dbReference type="ARBA" id="ARBA00022840"/>
    </source>
</evidence>
<dbReference type="InterPro" id="IPR036393">
    <property type="entry name" value="AceGlu_kinase-like_sf"/>
</dbReference>
<keyword evidence="6" id="KW-0418">Kinase</keyword>
<gene>
    <name evidence="11" type="ORF">PEVE_00013463</name>
</gene>
<dbReference type="InterPro" id="IPR024192">
    <property type="entry name" value="Fosfomycin_R_FomA-type"/>
</dbReference>
<protein>
    <recommendedName>
        <fullName evidence="3">Isopentenyl phosphate kinase</fullName>
        <ecNumber evidence="2">2.7.4.26</ecNumber>
    </recommendedName>
</protein>
<evidence type="ECO:0000256" key="5">
    <source>
        <dbReference type="ARBA" id="ARBA00022741"/>
    </source>
</evidence>
<dbReference type="CDD" id="cd04241">
    <property type="entry name" value="AAK_FomA-like"/>
    <property type="match status" value="1"/>
</dbReference>
<accession>A0ABN8LHT2</accession>
<evidence type="ECO:0000259" key="10">
    <source>
        <dbReference type="Pfam" id="PF00696"/>
    </source>
</evidence>
<dbReference type="NCBIfam" id="NF040647">
    <property type="entry name" value="IPPK_Arch"/>
    <property type="match status" value="1"/>
</dbReference>
<evidence type="ECO:0000256" key="6">
    <source>
        <dbReference type="ARBA" id="ARBA00022777"/>
    </source>
</evidence>
<name>A0ABN8LHT2_9CNID</name>
<dbReference type="Gene3D" id="3.40.1160.10">
    <property type="entry name" value="Acetylglutamate kinase-like"/>
    <property type="match status" value="1"/>
</dbReference>
<dbReference type="EC" id="2.7.4.26" evidence="2"/>
<dbReference type="Pfam" id="PF00696">
    <property type="entry name" value="AA_kinase"/>
    <property type="match status" value="1"/>
</dbReference>
<evidence type="ECO:0000313" key="11">
    <source>
        <dbReference type="EMBL" id="CAH3015194.1"/>
    </source>
</evidence>
<evidence type="ECO:0000256" key="9">
    <source>
        <dbReference type="ARBA" id="ARBA00049063"/>
    </source>
</evidence>
<evidence type="ECO:0000256" key="3">
    <source>
        <dbReference type="ARBA" id="ARBA00017267"/>
    </source>
</evidence>
<keyword evidence="12" id="KW-1185">Reference proteome</keyword>
<comment type="caution">
    <text evidence="11">The sequence shown here is derived from an EMBL/GenBank/DDBJ whole genome shotgun (WGS) entry which is preliminary data.</text>
</comment>
<keyword evidence="4" id="KW-0808">Transferase</keyword>
<comment type="similarity">
    <text evidence="1">Belongs to the isopentenyl phosphate kinase family.</text>
</comment>
<keyword evidence="8" id="KW-0414">Isoprene biosynthesis</keyword>
<dbReference type="PANTHER" id="PTHR43654">
    <property type="entry name" value="GLUTAMATE 5-KINASE"/>
    <property type="match status" value="1"/>
</dbReference>
<feature type="domain" description="Aspartate/glutamate/uridylate kinase" evidence="10">
    <location>
        <begin position="11"/>
        <end position="251"/>
    </location>
</feature>
<evidence type="ECO:0000256" key="2">
    <source>
        <dbReference type="ARBA" id="ARBA00012908"/>
    </source>
</evidence>
<dbReference type="PANTHER" id="PTHR43654:SF1">
    <property type="entry name" value="ISOPENTENYL PHOSPHATE KINASE"/>
    <property type="match status" value="1"/>
</dbReference>
<dbReference type="Proteomes" id="UP001159427">
    <property type="component" value="Unassembled WGS sequence"/>
</dbReference>
<sequence>MVMADGCDVEVIVKLGGCAVTQKNTFETVKHDAILAAAKLVKQINGKCIVIHGAGSFGHFQAHEYGTANGFTADDPAKARIGFAKTRLSVHKLHHMIIEVFIANNIPALGISPCGSWLTRGGIVTRPAVAPVVELLRSGFVPILHGDCVLDDVQGCAILSGDKIIESLVEHLRPKRVVFLTDVDGIYDKPPEKEDANLVRKVFVKPDGKLSVAIATSILKHDVTGGVLEKLQTATNIIHISEGNTRVFVANITSEVAAYSACVLGILEGSGTEITEERA</sequence>
<keyword evidence="5" id="KW-0547">Nucleotide-binding</keyword>
<evidence type="ECO:0000313" key="12">
    <source>
        <dbReference type="Proteomes" id="UP001159427"/>
    </source>
</evidence>
<dbReference type="PIRSF" id="PIRSF016496">
    <property type="entry name" value="Kin_FomA"/>
    <property type="match status" value="1"/>
</dbReference>
<keyword evidence="7" id="KW-0067">ATP-binding</keyword>
<evidence type="ECO:0000256" key="8">
    <source>
        <dbReference type="ARBA" id="ARBA00023229"/>
    </source>
</evidence>
<dbReference type="InterPro" id="IPR001048">
    <property type="entry name" value="Asp/Glu/Uridylate_kinase"/>
</dbReference>